<dbReference type="Proteomes" id="UP000639606">
    <property type="component" value="Unassembled WGS sequence"/>
</dbReference>
<dbReference type="InterPro" id="IPR048000">
    <property type="entry name" value="TnsA-like"/>
</dbReference>
<accession>A0A918AT65</accession>
<evidence type="ECO:0000313" key="2">
    <source>
        <dbReference type="Proteomes" id="UP000639606"/>
    </source>
</evidence>
<protein>
    <recommendedName>
        <fullName evidence="3">TnsA endonuclease-like protein</fullName>
    </recommendedName>
</protein>
<organism evidence="1 2">
    <name type="scientific">Saccharothrix coeruleofusca</name>
    <dbReference type="NCBI Taxonomy" id="33919"/>
    <lineage>
        <taxon>Bacteria</taxon>
        <taxon>Bacillati</taxon>
        <taxon>Actinomycetota</taxon>
        <taxon>Actinomycetes</taxon>
        <taxon>Pseudonocardiales</taxon>
        <taxon>Pseudonocardiaceae</taxon>
        <taxon>Saccharothrix</taxon>
    </lineage>
</organism>
<proteinExistence type="predicted"/>
<keyword evidence="2" id="KW-1185">Reference proteome</keyword>
<dbReference type="EMBL" id="BMRG01000026">
    <property type="protein sequence ID" value="GGP84494.1"/>
    <property type="molecule type" value="Genomic_DNA"/>
</dbReference>
<reference evidence="1" key="1">
    <citation type="journal article" date="2014" name="Int. J. Syst. Evol. Microbiol.">
        <title>Complete genome sequence of Corynebacterium casei LMG S-19264T (=DSM 44701T), isolated from a smear-ripened cheese.</title>
        <authorList>
            <consortium name="US DOE Joint Genome Institute (JGI-PGF)"/>
            <person name="Walter F."/>
            <person name="Albersmeier A."/>
            <person name="Kalinowski J."/>
            <person name="Ruckert C."/>
        </authorList>
    </citation>
    <scope>NUCLEOTIDE SEQUENCE</scope>
    <source>
        <strain evidence="1">JCM 3313</strain>
    </source>
</reference>
<evidence type="ECO:0008006" key="3">
    <source>
        <dbReference type="Google" id="ProtNLM"/>
    </source>
</evidence>
<dbReference type="NCBIfam" id="NF033179">
    <property type="entry name" value="TnsA_like_Actin"/>
    <property type="match status" value="1"/>
</dbReference>
<reference evidence="1" key="2">
    <citation type="submission" date="2020-09" db="EMBL/GenBank/DDBJ databases">
        <authorList>
            <person name="Sun Q."/>
            <person name="Ohkuma M."/>
        </authorList>
    </citation>
    <scope>NUCLEOTIDE SEQUENCE</scope>
    <source>
        <strain evidence="1">JCM 3313</strain>
    </source>
</reference>
<dbReference type="AlphaFoldDB" id="A0A918AT65"/>
<comment type="caution">
    <text evidence="1">The sequence shown here is derived from an EMBL/GenBank/DDBJ whole genome shotgun (WGS) entry which is preliminary data.</text>
</comment>
<name>A0A918AT65_9PSEU</name>
<gene>
    <name evidence="1" type="ORF">GCM10010185_67950</name>
</gene>
<sequence length="213" mass="23812">MPFEHCIPVRGFPSYKGQRHHTGRWWTATTGSLVGYESWLERDRLVLLDFDPEVVGIASQPFWLFWATAEGKTRSHAPDYFARLADGSALVLDVRSADRIKPRDQVAFDATRAACDALGWHYDVAGAPPRSLLANVRWLAGYRHPRHHLPDVAAALRAAFAAPTGLLDGAEQVGDPIAVLPVLFHLLWRRELHTDLDRPLHPDGLVMTEAVRS</sequence>
<evidence type="ECO:0000313" key="1">
    <source>
        <dbReference type="EMBL" id="GGP84494.1"/>
    </source>
</evidence>